<keyword evidence="11" id="KW-0496">Mitochondrion</keyword>
<evidence type="ECO:0000256" key="7">
    <source>
        <dbReference type="ARBA" id="ARBA00022832"/>
    </source>
</evidence>
<evidence type="ECO:0000256" key="6">
    <source>
        <dbReference type="ARBA" id="ARBA00022553"/>
    </source>
</evidence>
<comment type="catalytic activity">
    <reaction evidence="16">
        <text>17beta-hydroxy-5alpha-androstan-3-one + NAD(+) = 5alpha-androstan-3,17-dione + NADH + H(+)</text>
        <dbReference type="Rhea" id="RHEA:41992"/>
        <dbReference type="ChEBI" id="CHEBI:15378"/>
        <dbReference type="ChEBI" id="CHEBI:15994"/>
        <dbReference type="ChEBI" id="CHEBI:16330"/>
        <dbReference type="ChEBI" id="CHEBI:57540"/>
        <dbReference type="ChEBI" id="CHEBI:57945"/>
    </reaction>
    <physiologicalReaction direction="left-to-right" evidence="16">
        <dbReference type="Rhea" id="RHEA:41993"/>
    </physiologicalReaction>
</comment>
<dbReference type="FunCoup" id="A0A1S3H855">
    <property type="interactions" value="772"/>
</dbReference>
<evidence type="ECO:0000256" key="23">
    <source>
        <dbReference type="ARBA" id="ARBA00081936"/>
    </source>
</evidence>
<evidence type="ECO:0000313" key="27">
    <source>
        <dbReference type="RefSeq" id="XP_013382162.1"/>
    </source>
</evidence>
<evidence type="ECO:0000256" key="14">
    <source>
        <dbReference type="ARBA" id="ARBA00049069"/>
    </source>
</evidence>
<dbReference type="SUPFAM" id="SSF51735">
    <property type="entry name" value="NAD(P)-binding Rossmann-fold domains"/>
    <property type="match status" value="1"/>
</dbReference>
<evidence type="ECO:0000256" key="9">
    <source>
        <dbReference type="ARBA" id="ARBA00023027"/>
    </source>
</evidence>
<evidence type="ECO:0000256" key="22">
    <source>
        <dbReference type="ARBA" id="ARBA00081419"/>
    </source>
</evidence>
<protein>
    <recommendedName>
        <fullName evidence="20">(3R)-3-hydroxyacyl-CoA dehydrogenase</fullName>
        <ecNumber evidence="19">1.1.1.239</ecNumber>
        <ecNumber evidence="4">1.1.1.n12</ecNumber>
    </recommendedName>
    <alternativeName>
        <fullName evidence="22">17-beta-hydroxysteroid dehydrogenase 8</fullName>
    </alternativeName>
    <alternativeName>
        <fullName evidence="21">3-ketoacyl-[acyl-carrier-protein] reductase alpha subunit</fullName>
    </alternativeName>
    <alternativeName>
        <fullName evidence="24">3-oxoacyl-[acyl-carrier-protein] reductase</fullName>
    </alternativeName>
    <alternativeName>
        <fullName evidence="25">Estradiol 17-beta-dehydrogenase 8</fullName>
    </alternativeName>
    <alternativeName>
        <fullName evidence="23">Testosterone 17-beta-dehydrogenase 8</fullName>
    </alternativeName>
</protein>
<evidence type="ECO:0000256" key="13">
    <source>
        <dbReference type="ARBA" id="ARBA00037929"/>
    </source>
</evidence>
<dbReference type="EC" id="1.1.1.n12" evidence="4"/>
<evidence type="ECO:0000256" key="2">
    <source>
        <dbReference type="ARBA" id="ARBA00005194"/>
    </source>
</evidence>
<evidence type="ECO:0000256" key="24">
    <source>
        <dbReference type="ARBA" id="ARBA00083097"/>
    </source>
</evidence>
<evidence type="ECO:0000256" key="21">
    <source>
        <dbReference type="ARBA" id="ARBA00077835"/>
    </source>
</evidence>
<dbReference type="KEGG" id="lak:106152961"/>
<dbReference type="AlphaFoldDB" id="A0A1S3H855"/>
<dbReference type="GO" id="GO:0047035">
    <property type="term" value="F:testosterone dehydrogenase (NAD+) activity"/>
    <property type="evidence" value="ECO:0007669"/>
    <property type="project" value="UniProtKB-EC"/>
</dbReference>
<comment type="pathway">
    <text evidence="2">Lipid metabolism; fatty acid biosynthesis.</text>
</comment>
<evidence type="ECO:0000256" key="19">
    <source>
        <dbReference type="ARBA" id="ARBA00066822"/>
    </source>
</evidence>
<evidence type="ECO:0000256" key="16">
    <source>
        <dbReference type="ARBA" id="ARBA00050435"/>
    </source>
</evidence>
<gene>
    <name evidence="27" type="primary">LOC106152961</name>
</gene>
<comment type="similarity">
    <text evidence="3">Belongs to the short-chain dehydrogenases/reductases (SDR) family.</text>
</comment>
<evidence type="ECO:0000313" key="26">
    <source>
        <dbReference type="Proteomes" id="UP000085678"/>
    </source>
</evidence>
<dbReference type="PRINTS" id="PR00081">
    <property type="entry name" value="GDHRDH"/>
</dbReference>
<dbReference type="GO" id="GO:0008210">
    <property type="term" value="P:estrogen metabolic process"/>
    <property type="evidence" value="ECO:0007669"/>
    <property type="project" value="UniProtKB-ARBA"/>
</dbReference>
<evidence type="ECO:0000256" key="4">
    <source>
        <dbReference type="ARBA" id="ARBA00012456"/>
    </source>
</evidence>
<dbReference type="GeneID" id="106152961"/>
<evidence type="ECO:0000256" key="3">
    <source>
        <dbReference type="ARBA" id="ARBA00006484"/>
    </source>
</evidence>
<dbReference type="PRINTS" id="PR00080">
    <property type="entry name" value="SDRFAMILY"/>
</dbReference>
<dbReference type="GO" id="GO:0004303">
    <property type="term" value="F:estradiol 17-beta-dehydrogenase [NAD(P)+] activity"/>
    <property type="evidence" value="ECO:0007669"/>
    <property type="project" value="UniProtKB-EC"/>
</dbReference>
<evidence type="ECO:0000256" key="17">
    <source>
        <dbReference type="ARBA" id="ARBA00052680"/>
    </source>
</evidence>
<dbReference type="Gene3D" id="3.40.50.720">
    <property type="entry name" value="NAD(P)-binding Rossmann-like Domain"/>
    <property type="match status" value="1"/>
</dbReference>
<evidence type="ECO:0000256" key="1">
    <source>
        <dbReference type="ARBA" id="ARBA00004305"/>
    </source>
</evidence>
<proteinExistence type="inferred from homology"/>
<keyword evidence="26" id="KW-1185">Reference proteome</keyword>
<keyword evidence="12" id="KW-0275">Fatty acid biosynthesis</keyword>
<dbReference type="STRING" id="7574.A0A1S3H855"/>
<comment type="catalytic activity">
    <reaction evidence="14">
        <text>17beta-estradiol + NAD(+) = estrone + NADH + H(+)</text>
        <dbReference type="Rhea" id="RHEA:24612"/>
        <dbReference type="ChEBI" id="CHEBI:15378"/>
        <dbReference type="ChEBI" id="CHEBI:16469"/>
        <dbReference type="ChEBI" id="CHEBI:17263"/>
        <dbReference type="ChEBI" id="CHEBI:57540"/>
        <dbReference type="ChEBI" id="CHEBI:57945"/>
        <dbReference type="EC" id="1.1.1.62"/>
    </reaction>
    <physiologicalReaction direction="left-to-right" evidence="14">
        <dbReference type="Rhea" id="RHEA:24613"/>
    </physiologicalReaction>
    <physiologicalReaction direction="right-to-left" evidence="14">
        <dbReference type="Rhea" id="RHEA:24614"/>
    </physiologicalReaction>
</comment>
<accession>A0A1S3H855</accession>
<evidence type="ECO:0000256" key="12">
    <source>
        <dbReference type="ARBA" id="ARBA00023160"/>
    </source>
</evidence>
<dbReference type="GO" id="GO:0048038">
    <property type="term" value="F:quinone binding"/>
    <property type="evidence" value="ECO:0007669"/>
    <property type="project" value="TreeGrafter"/>
</dbReference>
<name>A0A1S3H855_LINAN</name>
<evidence type="ECO:0000256" key="10">
    <source>
        <dbReference type="ARBA" id="ARBA00023098"/>
    </source>
</evidence>
<dbReference type="PROSITE" id="PS00061">
    <property type="entry name" value="ADH_SHORT"/>
    <property type="match status" value="1"/>
</dbReference>
<dbReference type="EC" id="1.1.1.239" evidence="19"/>
<evidence type="ECO:0000256" key="20">
    <source>
        <dbReference type="ARBA" id="ARBA00070911"/>
    </source>
</evidence>
<sequence length="254" mass="26664">MATAMLSGRIALVTGAGSGIGRAVCQVLAREGAAVAAVDINQTSAEKTVGDLQPITSSPNCHHPFAADVSDSKVVEDLVGMVKKRYEGVPSILVNAAGITRDNFLLKLDEKSFDEVIKVNLKGTYLMTKAIAQLMVENSQPGSIVNIASIVGKVGNIGQANYAASKSGVEGLTKTVAKEMGRYGIRCNSVLPGFIDTPMTEAVPEKVIDNMRKMIPAGRTGKPEEVAEACLFLASDRSSYITGISLEVAGGLFM</sequence>
<dbReference type="InterPro" id="IPR020904">
    <property type="entry name" value="Sc_DH/Rdtase_CS"/>
</dbReference>
<evidence type="ECO:0000256" key="8">
    <source>
        <dbReference type="ARBA" id="ARBA00023002"/>
    </source>
</evidence>
<dbReference type="Proteomes" id="UP000085678">
    <property type="component" value="Unplaced"/>
</dbReference>
<dbReference type="InterPro" id="IPR036291">
    <property type="entry name" value="NAD(P)-bd_dom_sf"/>
</dbReference>
<dbReference type="Pfam" id="PF13561">
    <property type="entry name" value="adh_short_C2"/>
    <property type="match status" value="1"/>
</dbReference>
<keyword evidence="5" id="KW-0444">Lipid biosynthesis</keyword>
<dbReference type="GO" id="GO:0005759">
    <property type="term" value="C:mitochondrial matrix"/>
    <property type="evidence" value="ECO:0007669"/>
    <property type="project" value="UniProtKB-SubCell"/>
</dbReference>
<dbReference type="NCBIfam" id="NF009466">
    <property type="entry name" value="PRK12826.1-2"/>
    <property type="match status" value="1"/>
</dbReference>
<dbReference type="PANTHER" id="PTHR42760:SF83">
    <property type="entry name" value="(3R)-3-HYDROXYACYL-COA DEHYDROGENASE"/>
    <property type="match status" value="1"/>
</dbReference>
<dbReference type="GO" id="GO:0006633">
    <property type="term" value="P:fatty acid biosynthetic process"/>
    <property type="evidence" value="ECO:0007669"/>
    <property type="project" value="UniProtKB-KW"/>
</dbReference>
<dbReference type="PANTHER" id="PTHR42760">
    <property type="entry name" value="SHORT-CHAIN DEHYDROGENASES/REDUCTASES FAMILY MEMBER"/>
    <property type="match status" value="1"/>
</dbReference>
<dbReference type="InParanoid" id="A0A1S3H855"/>
<evidence type="ECO:0000256" key="25">
    <source>
        <dbReference type="ARBA" id="ARBA00083258"/>
    </source>
</evidence>
<evidence type="ECO:0000256" key="5">
    <source>
        <dbReference type="ARBA" id="ARBA00022516"/>
    </source>
</evidence>
<dbReference type="OMA" id="LFGVQCD"/>
<evidence type="ECO:0000256" key="15">
    <source>
        <dbReference type="ARBA" id="ARBA00050232"/>
    </source>
</evidence>
<keyword evidence="10" id="KW-0443">Lipid metabolism</keyword>
<comment type="catalytic activity">
    <reaction evidence="15">
        <text>testosterone + NAD(+) = androst-4-ene-3,17-dione + NADH + H(+)</text>
        <dbReference type="Rhea" id="RHEA:14929"/>
        <dbReference type="ChEBI" id="CHEBI:15378"/>
        <dbReference type="ChEBI" id="CHEBI:16422"/>
        <dbReference type="ChEBI" id="CHEBI:17347"/>
        <dbReference type="ChEBI" id="CHEBI:57540"/>
        <dbReference type="ChEBI" id="CHEBI:57945"/>
        <dbReference type="EC" id="1.1.1.239"/>
    </reaction>
    <physiologicalReaction direction="left-to-right" evidence="15">
        <dbReference type="Rhea" id="RHEA:14930"/>
    </physiologicalReaction>
</comment>
<keyword evidence="7" id="KW-0276">Fatty acid metabolism</keyword>
<dbReference type="FunFam" id="3.40.50.720:FF:000231">
    <property type="entry name" value="Estradiol 17-beta-dehydrogenase 8"/>
    <property type="match status" value="1"/>
</dbReference>
<dbReference type="InterPro" id="IPR002347">
    <property type="entry name" value="SDR_fam"/>
</dbReference>
<organism evidence="26 27">
    <name type="scientific">Lingula anatina</name>
    <name type="common">Brachiopod</name>
    <name type="synonym">Lingula unguis</name>
    <dbReference type="NCBI Taxonomy" id="7574"/>
    <lineage>
        <taxon>Eukaryota</taxon>
        <taxon>Metazoa</taxon>
        <taxon>Spiralia</taxon>
        <taxon>Lophotrochozoa</taxon>
        <taxon>Brachiopoda</taxon>
        <taxon>Linguliformea</taxon>
        <taxon>Lingulata</taxon>
        <taxon>Lingulida</taxon>
        <taxon>Linguloidea</taxon>
        <taxon>Lingulidae</taxon>
        <taxon>Lingula</taxon>
    </lineage>
</organism>
<keyword evidence="8" id="KW-0560">Oxidoreductase</keyword>
<keyword evidence="9" id="KW-0520">NAD</keyword>
<comment type="catalytic activity">
    <reaction evidence="17">
        <text>a (3R)-3-hydroxyacyl-CoA + NAD(+) = a 3-oxoacyl-CoA + NADH + H(+)</text>
        <dbReference type="Rhea" id="RHEA:32711"/>
        <dbReference type="ChEBI" id="CHEBI:15378"/>
        <dbReference type="ChEBI" id="CHEBI:57319"/>
        <dbReference type="ChEBI" id="CHEBI:57540"/>
        <dbReference type="ChEBI" id="CHEBI:57945"/>
        <dbReference type="ChEBI" id="CHEBI:90726"/>
        <dbReference type="EC" id="1.1.1.n12"/>
    </reaction>
    <physiologicalReaction direction="left-to-right" evidence="17">
        <dbReference type="Rhea" id="RHEA:32712"/>
    </physiologicalReaction>
</comment>
<evidence type="ECO:0000256" key="11">
    <source>
        <dbReference type="ARBA" id="ARBA00023128"/>
    </source>
</evidence>
<comment type="subunit">
    <text evidence="18">Heterotetramer with CBR4; contains two molecules of HSD17B8 and CBR4.</text>
</comment>
<dbReference type="OrthoDB" id="294295at2759"/>
<dbReference type="RefSeq" id="XP_013382162.1">
    <property type="nucleotide sequence ID" value="XM_013526708.1"/>
</dbReference>
<evidence type="ECO:0000256" key="18">
    <source>
        <dbReference type="ARBA" id="ARBA00065174"/>
    </source>
</evidence>
<comment type="pathway">
    <text evidence="13">Steroid biosynthesis; estrogen biosynthesis.</text>
</comment>
<comment type="subcellular location">
    <subcellularLocation>
        <location evidence="1">Mitochondrion matrix</location>
    </subcellularLocation>
</comment>
<keyword evidence="6" id="KW-0597">Phosphoprotein</keyword>
<reference evidence="27" key="1">
    <citation type="submission" date="2025-08" db="UniProtKB">
        <authorList>
            <consortium name="RefSeq"/>
        </authorList>
    </citation>
    <scope>IDENTIFICATION</scope>
    <source>
        <tissue evidence="27">Gonads</tissue>
    </source>
</reference>